<dbReference type="InterPro" id="IPR005025">
    <property type="entry name" value="FMN_Rdtase-like_dom"/>
</dbReference>
<dbReference type="PANTHER" id="PTHR30543">
    <property type="entry name" value="CHROMATE REDUCTASE"/>
    <property type="match status" value="1"/>
</dbReference>
<proteinExistence type="predicted"/>
<dbReference type="KEGG" id="ark:D6B99_01910"/>
<dbReference type="Gene3D" id="3.40.50.360">
    <property type="match status" value="1"/>
</dbReference>
<dbReference type="OrthoDB" id="9812295at2"/>
<dbReference type="GO" id="GO:0010181">
    <property type="term" value="F:FMN binding"/>
    <property type="evidence" value="ECO:0007669"/>
    <property type="project" value="TreeGrafter"/>
</dbReference>
<evidence type="ECO:0000313" key="3">
    <source>
        <dbReference type="Proteomes" id="UP000266118"/>
    </source>
</evidence>
<sequence length="178" mass="19760">MAGTARILAICGSTRKNSSNLKLLRKIAAVSEESFSFSFFEDIDKLPHFNPDLDSKNPPKIIIDFRNKIEYADAILICTPEYVFSIPGSLKNALEWCVSTVIFSNKPVGIITASASGEMGKAEIELIMKTLGANFSEKTSILIKGIQGKLDEQGNFTDSLTEKIIKQFIEDFEKQIFI</sequence>
<protein>
    <submittedName>
        <fullName evidence="2">NADPH-dependent oxidoreductase</fullName>
    </submittedName>
</protein>
<keyword evidence="3" id="KW-1185">Reference proteome</keyword>
<dbReference type="InterPro" id="IPR050712">
    <property type="entry name" value="NAD(P)H-dep_reductase"/>
</dbReference>
<dbReference type="AlphaFoldDB" id="A0A386HKP8"/>
<evidence type="ECO:0000313" key="2">
    <source>
        <dbReference type="EMBL" id="AYD46477.1"/>
    </source>
</evidence>
<name>A0A386HKP8_9BACT</name>
<dbReference type="GO" id="GO:0005829">
    <property type="term" value="C:cytosol"/>
    <property type="evidence" value="ECO:0007669"/>
    <property type="project" value="TreeGrafter"/>
</dbReference>
<dbReference type="EMBL" id="CP032489">
    <property type="protein sequence ID" value="AYD46477.1"/>
    <property type="molecule type" value="Genomic_DNA"/>
</dbReference>
<accession>A0A386HKP8</accession>
<dbReference type="GO" id="GO:0016491">
    <property type="term" value="F:oxidoreductase activity"/>
    <property type="evidence" value="ECO:0007669"/>
    <property type="project" value="InterPro"/>
</dbReference>
<dbReference type="RefSeq" id="WP_119984543.1">
    <property type="nucleotide sequence ID" value="NZ_CP032489.1"/>
</dbReference>
<gene>
    <name evidence="2" type="ORF">D6B99_01910</name>
</gene>
<feature type="domain" description="NADPH-dependent FMN reductase-like" evidence="1">
    <location>
        <begin position="6"/>
        <end position="121"/>
    </location>
</feature>
<reference evidence="2 3" key="1">
    <citation type="submission" date="2018-09" db="EMBL/GenBank/DDBJ databases">
        <title>Arachidicoccus sp. nov., a bacterium isolated from soil.</title>
        <authorList>
            <person name="Weon H.-Y."/>
            <person name="Kwon S.-W."/>
            <person name="Lee S.A."/>
        </authorList>
    </citation>
    <scope>NUCLEOTIDE SEQUENCE [LARGE SCALE GENOMIC DNA]</scope>
    <source>
        <strain evidence="2 3">KIS59-12</strain>
    </source>
</reference>
<dbReference type="Proteomes" id="UP000266118">
    <property type="component" value="Chromosome"/>
</dbReference>
<dbReference type="Pfam" id="PF03358">
    <property type="entry name" value="FMN_red"/>
    <property type="match status" value="1"/>
</dbReference>
<dbReference type="PANTHER" id="PTHR30543:SF21">
    <property type="entry name" value="NAD(P)H-DEPENDENT FMN REDUCTASE LOT6"/>
    <property type="match status" value="1"/>
</dbReference>
<evidence type="ECO:0000259" key="1">
    <source>
        <dbReference type="Pfam" id="PF03358"/>
    </source>
</evidence>
<organism evidence="2 3">
    <name type="scientific">Arachidicoccus soli</name>
    <dbReference type="NCBI Taxonomy" id="2341117"/>
    <lineage>
        <taxon>Bacteria</taxon>
        <taxon>Pseudomonadati</taxon>
        <taxon>Bacteroidota</taxon>
        <taxon>Chitinophagia</taxon>
        <taxon>Chitinophagales</taxon>
        <taxon>Chitinophagaceae</taxon>
        <taxon>Arachidicoccus</taxon>
    </lineage>
</organism>
<dbReference type="SUPFAM" id="SSF52218">
    <property type="entry name" value="Flavoproteins"/>
    <property type="match status" value="1"/>
</dbReference>
<dbReference type="InterPro" id="IPR029039">
    <property type="entry name" value="Flavoprotein-like_sf"/>
</dbReference>